<evidence type="ECO:0000313" key="1">
    <source>
        <dbReference type="EMBL" id="RGR92796.1"/>
    </source>
</evidence>
<dbReference type="AlphaFoldDB" id="A0A412GDE2"/>
<keyword evidence="2" id="KW-1185">Reference proteome</keyword>
<accession>A0A412GDE2</accession>
<organism evidence="1 2">
    <name type="scientific">Phocaeicola coprocola</name>
    <dbReference type="NCBI Taxonomy" id="310298"/>
    <lineage>
        <taxon>Bacteria</taxon>
        <taxon>Pseudomonadati</taxon>
        <taxon>Bacteroidota</taxon>
        <taxon>Bacteroidia</taxon>
        <taxon>Bacteroidales</taxon>
        <taxon>Bacteroidaceae</taxon>
        <taxon>Phocaeicola</taxon>
    </lineage>
</organism>
<name>A0A412GDE2_9BACT</name>
<gene>
    <name evidence="1" type="ORF">DWY20_12205</name>
</gene>
<comment type="caution">
    <text evidence="1">The sequence shown here is derived from an EMBL/GenBank/DDBJ whole genome shotgun (WGS) entry which is preliminary data.</text>
</comment>
<reference evidence="1 2" key="1">
    <citation type="submission" date="2018-08" db="EMBL/GenBank/DDBJ databases">
        <title>A genome reference for cultivated species of the human gut microbiota.</title>
        <authorList>
            <person name="Zou Y."/>
            <person name="Xue W."/>
            <person name="Luo G."/>
        </authorList>
    </citation>
    <scope>NUCLEOTIDE SEQUENCE [LARGE SCALE GENOMIC DNA]</scope>
    <source>
        <strain evidence="1 2">AF24-2</strain>
    </source>
</reference>
<sequence length="99" mass="11095">MGFFSNYNAIGRINALIKQLEPKLDYIASELQYPYSANKERLRVECGTVSVLMSEIADIVQSSGRSVFLAPYYFKGKKMTIMDLHGIAASLVQQAEELL</sequence>
<dbReference type="EMBL" id="QRUU01000063">
    <property type="protein sequence ID" value="RGR92796.1"/>
    <property type="molecule type" value="Genomic_DNA"/>
</dbReference>
<dbReference type="Proteomes" id="UP000285864">
    <property type="component" value="Unassembled WGS sequence"/>
</dbReference>
<evidence type="ECO:0000313" key="2">
    <source>
        <dbReference type="Proteomes" id="UP000285864"/>
    </source>
</evidence>
<proteinExistence type="predicted"/>
<protein>
    <submittedName>
        <fullName evidence="1">Uncharacterized protein</fullName>
    </submittedName>
</protein>
<dbReference type="RefSeq" id="WP_118485067.1">
    <property type="nucleotide sequence ID" value="NZ_JBBNMT010000016.1"/>
</dbReference>